<accession>A0A1E2V7D3</accession>
<dbReference type="Gene3D" id="2.10.109.10">
    <property type="entry name" value="Umud Fragment, subunit A"/>
    <property type="match status" value="1"/>
</dbReference>
<gene>
    <name evidence="5" type="ORF">BFW38_04555</name>
</gene>
<dbReference type="PANTHER" id="PTHR40661:SF3">
    <property type="entry name" value="FELS-1 PROPHAGE TRANSCRIPTIONAL REGULATOR"/>
    <property type="match status" value="1"/>
</dbReference>
<evidence type="ECO:0000313" key="6">
    <source>
        <dbReference type="Proteomes" id="UP000094291"/>
    </source>
</evidence>
<feature type="domain" description="HTH cro/C1-type" evidence="4">
    <location>
        <begin position="48"/>
        <end position="81"/>
    </location>
</feature>
<evidence type="ECO:0000259" key="4">
    <source>
        <dbReference type="PROSITE" id="PS50943"/>
    </source>
</evidence>
<dbReference type="SUPFAM" id="SSF51306">
    <property type="entry name" value="LexA/Signal peptidase"/>
    <property type="match status" value="1"/>
</dbReference>
<dbReference type="PROSITE" id="PS50943">
    <property type="entry name" value="HTH_CROC1"/>
    <property type="match status" value="1"/>
</dbReference>
<keyword evidence="2" id="KW-0238">DNA-binding</keyword>
<dbReference type="GO" id="GO:0003677">
    <property type="term" value="F:DNA binding"/>
    <property type="evidence" value="ECO:0007669"/>
    <property type="project" value="UniProtKB-KW"/>
</dbReference>
<dbReference type="InterPro" id="IPR015927">
    <property type="entry name" value="Peptidase_S24_S26A/B/C"/>
</dbReference>
<keyword evidence="6" id="KW-1185">Reference proteome</keyword>
<dbReference type="CDD" id="cd06529">
    <property type="entry name" value="S24_LexA-like"/>
    <property type="match status" value="1"/>
</dbReference>
<dbReference type="Gene3D" id="1.10.260.40">
    <property type="entry name" value="lambda repressor-like DNA-binding domains"/>
    <property type="match status" value="1"/>
</dbReference>
<protein>
    <recommendedName>
        <fullName evidence="4">HTH cro/C1-type domain-containing protein</fullName>
    </recommendedName>
</protein>
<keyword evidence="3" id="KW-0804">Transcription</keyword>
<dbReference type="RefSeq" id="WP_068997323.1">
    <property type="nucleotide sequence ID" value="NZ_MDTQ01000001.1"/>
</dbReference>
<sequence length="229" mass="25816">MVDHMNAQQLRDAFAQRLNKACDAVGIRRRGRAVDLQKALNHLGVHNSTTAIGKWLKGEATPNKVNLKLLAELLETREEWLEYGRQQLTEEAGHYQLHAPAIPMVGPVTPDHEGRLEHFSYTPGTATATTLRFSSADQKAYALQINGSHLAPRLQHHEYLIIEPSRQYVAGDEVLIYTQNEGCLIREFIALRAGQYRFDSINHDTSPLYLPEASVLRMHAMSAILKYAH</sequence>
<proteinExistence type="predicted"/>
<organism evidence="5 6">
    <name type="scientific">Terasakiispira papahanaumokuakeensis</name>
    <dbReference type="NCBI Taxonomy" id="197479"/>
    <lineage>
        <taxon>Bacteria</taxon>
        <taxon>Pseudomonadati</taxon>
        <taxon>Pseudomonadota</taxon>
        <taxon>Gammaproteobacteria</taxon>
        <taxon>Oceanospirillales</taxon>
        <taxon>Terasakiispira</taxon>
    </lineage>
</organism>
<dbReference type="PANTHER" id="PTHR40661">
    <property type="match status" value="1"/>
</dbReference>
<dbReference type="InterPro" id="IPR036286">
    <property type="entry name" value="LexA/Signal_pep-like_sf"/>
</dbReference>
<dbReference type="InterPro" id="IPR010982">
    <property type="entry name" value="Lambda_DNA-bd_dom_sf"/>
</dbReference>
<evidence type="ECO:0000313" key="5">
    <source>
        <dbReference type="EMBL" id="ODC02928.1"/>
    </source>
</evidence>
<dbReference type="CDD" id="cd00093">
    <property type="entry name" value="HTH_XRE"/>
    <property type="match status" value="1"/>
</dbReference>
<evidence type="ECO:0000256" key="3">
    <source>
        <dbReference type="ARBA" id="ARBA00023163"/>
    </source>
</evidence>
<evidence type="ECO:0000256" key="1">
    <source>
        <dbReference type="ARBA" id="ARBA00023015"/>
    </source>
</evidence>
<dbReference type="Pfam" id="PF00717">
    <property type="entry name" value="Peptidase_S24"/>
    <property type="match status" value="1"/>
</dbReference>
<reference evidence="5 6" key="1">
    <citation type="submission" date="2016-08" db="EMBL/GenBank/DDBJ databases">
        <authorList>
            <person name="Seilhamer J.J."/>
        </authorList>
    </citation>
    <scope>NUCLEOTIDE SEQUENCE [LARGE SCALE GENOMIC DNA]</scope>
    <source>
        <strain evidence="5 6">PH27A</strain>
    </source>
</reference>
<evidence type="ECO:0000256" key="2">
    <source>
        <dbReference type="ARBA" id="ARBA00023125"/>
    </source>
</evidence>
<comment type="caution">
    <text evidence="5">The sequence shown here is derived from an EMBL/GenBank/DDBJ whole genome shotgun (WGS) entry which is preliminary data.</text>
</comment>
<dbReference type="InterPro" id="IPR001387">
    <property type="entry name" value="Cro/C1-type_HTH"/>
</dbReference>
<keyword evidence="1" id="KW-0805">Transcription regulation</keyword>
<dbReference type="InterPro" id="IPR039418">
    <property type="entry name" value="LexA-like"/>
</dbReference>
<dbReference type="AlphaFoldDB" id="A0A1E2V7D3"/>
<dbReference type="Proteomes" id="UP000094291">
    <property type="component" value="Unassembled WGS sequence"/>
</dbReference>
<name>A0A1E2V7D3_9GAMM</name>
<dbReference type="EMBL" id="MDTQ01000001">
    <property type="protein sequence ID" value="ODC02928.1"/>
    <property type="molecule type" value="Genomic_DNA"/>
</dbReference>
<dbReference type="STRING" id="197479.BFW38_04555"/>